<dbReference type="Proteomes" id="UP001152607">
    <property type="component" value="Unassembled WGS sequence"/>
</dbReference>
<organism evidence="1 2">
    <name type="scientific">Periconia digitata</name>
    <dbReference type="NCBI Taxonomy" id="1303443"/>
    <lineage>
        <taxon>Eukaryota</taxon>
        <taxon>Fungi</taxon>
        <taxon>Dikarya</taxon>
        <taxon>Ascomycota</taxon>
        <taxon>Pezizomycotina</taxon>
        <taxon>Dothideomycetes</taxon>
        <taxon>Pleosporomycetidae</taxon>
        <taxon>Pleosporales</taxon>
        <taxon>Massarineae</taxon>
        <taxon>Periconiaceae</taxon>
        <taxon>Periconia</taxon>
    </lineage>
</organism>
<protein>
    <submittedName>
        <fullName evidence="1">Uncharacterized protein</fullName>
    </submittedName>
</protein>
<gene>
    <name evidence="1" type="ORF">PDIGIT_LOCUS3158</name>
</gene>
<accession>A0A9W4U699</accession>
<keyword evidence="2" id="KW-1185">Reference proteome</keyword>
<sequence>MATPIDQKFHNEQTCIKSTADTTCCNNLNLSLRLPCMHPPLLHDLNTRLPSSSFIRILGQRVVEHVMRRDSSASQYVCCGKYKTSCTHALEEPASGLLARRKLRELLDQLLDLRAALTG</sequence>
<dbReference type="AlphaFoldDB" id="A0A9W4U699"/>
<name>A0A9W4U699_9PLEO</name>
<evidence type="ECO:0000313" key="2">
    <source>
        <dbReference type="Proteomes" id="UP001152607"/>
    </source>
</evidence>
<dbReference type="EMBL" id="CAOQHR010000002">
    <property type="protein sequence ID" value="CAI6309482.1"/>
    <property type="molecule type" value="Genomic_DNA"/>
</dbReference>
<reference evidence="1" key="1">
    <citation type="submission" date="2023-01" db="EMBL/GenBank/DDBJ databases">
        <authorList>
            <person name="Van Ghelder C."/>
            <person name="Rancurel C."/>
        </authorList>
    </citation>
    <scope>NUCLEOTIDE SEQUENCE</scope>
    <source>
        <strain evidence="1">CNCM I-4278</strain>
    </source>
</reference>
<comment type="caution">
    <text evidence="1">The sequence shown here is derived from an EMBL/GenBank/DDBJ whole genome shotgun (WGS) entry which is preliminary data.</text>
</comment>
<proteinExistence type="predicted"/>
<evidence type="ECO:0000313" key="1">
    <source>
        <dbReference type="EMBL" id="CAI6309482.1"/>
    </source>
</evidence>